<dbReference type="AlphaFoldDB" id="A0A382U011"/>
<name>A0A382U011_9ZZZZ</name>
<gene>
    <name evidence="1" type="ORF">METZ01_LOCUS380494</name>
</gene>
<protein>
    <recommendedName>
        <fullName evidence="2">DUF5610 domain-containing protein</fullName>
    </recommendedName>
</protein>
<sequence length="254" mass="27198">MVLNESEIGFQNTPLEQRSTQAAVAAFFSSELSLRTQEGDLVNLSFDGEQSLSESHAQTLTQDNGTVQEFSSVARAAASYSLTIQGDLNEEELAAINKLAAEIAPLAREFFAKGELKLEDATNVLANNLAVIQQVELALERTVVATFETRSISRLPEEAGVINNIGSLAKQASELETDGIRDFPALVQATIDAVFESEAKQIPEHDPILRSLNDLLDFIRNQLGELFNPPAGLAALPVESAPAESATASDGAVD</sequence>
<reference evidence="1" key="1">
    <citation type="submission" date="2018-05" db="EMBL/GenBank/DDBJ databases">
        <authorList>
            <person name="Lanie J.A."/>
            <person name="Ng W.-L."/>
            <person name="Kazmierczak K.M."/>
            <person name="Andrzejewski T.M."/>
            <person name="Davidsen T.M."/>
            <person name="Wayne K.J."/>
            <person name="Tettelin H."/>
            <person name="Glass J.I."/>
            <person name="Rusch D."/>
            <person name="Podicherti R."/>
            <person name="Tsui H.-C.T."/>
            <person name="Winkler M.E."/>
        </authorList>
    </citation>
    <scope>NUCLEOTIDE SEQUENCE</scope>
</reference>
<proteinExistence type="predicted"/>
<organism evidence="1">
    <name type="scientific">marine metagenome</name>
    <dbReference type="NCBI Taxonomy" id="408172"/>
    <lineage>
        <taxon>unclassified sequences</taxon>
        <taxon>metagenomes</taxon>
        <taxon>ecological metagenomes</taxon>
    </lineage>
</organism>
<dbReference type="EMBL" id="UINC01140473">
    <property type="protein sequence ID" value="SVD27640.1"/>
    <property type="molecule type" value="Genomic_DNA"/>
</dbReference>
<feature type="non-terminal residue" evidence="1">
    <location>
        <position position="254"/>
    </location>
</feature>
<accession>A0A382U011</accession>
<evidence type="ECO:0008006" key="2">
    <source>
        <dbReference type="Google" id="ProtNLM"/>
    </source>
</evidence>
<evidence type="ECO:0000313" key="1">
    <source>
        <dbReference type="EMBL" id="SVD27640.1"/>
    </source>
</evidence>